<gene>
    <name evidence="1" type="ORF">METZ01_LOCUS411679</name>
</gene>
<dbReference type="InterPro" id="IPR005502">
    <property type="entry name" value="Ribosyl_crysJ1"/>
</dbReference>
<dbReference type="EMBL" id="UINC01160272">
    <property type="protein sequence ID" value="SVD58825.1"/>
    <property type="molecule type" value="Genomic_DNA"/>
</dbReference>
<dbReference type="AlphaFoldDB" id="A0A382WKH1"/>
<feature type="non-terminal residue" evidence="1">
    <location>
        <position position="1"/>
    </location>
</feature>
<organism evidence="1">
    <name type="scientific">marine metagenome</name>
    <dbReference type="NCBI Taxonomy" id="408172"/>
    <lineage>
        <taxon>unclassified sequences</taxon>
        <taxon>metagenomes</taxon>
        <taxon>ecological metagenomes</taxon>
    </lineage>
</organism>
<protein>
    <recommendedName>
        <fullName evidence="2">ADP-ribosylglycohydrolase family protein</fullName>
    </recommendedName>
</protein>
<evidence type="ECO:0000313" key="1">
    <source>
        <dbReference type="EMBL" id="SVD58825.1"/>
    </source>
</evidence>
<dbReference type="Pfam" id="PF03747">
    <property type="entry name" value="ADP_ribosyl_GH"/>
    <property type="match status" value="1"/>
</dbReference>
<reference evidence="1" key="1">
    <citation type="submission" date="2018-05" db="EMBL/GenBank/DDBJ databases">
        <authorList>
            <person name="Lanie J.A."/>
            <person name="Ng W.-L."/>
            <person name="Kazmierczak K.M."/>
            <person name="Andrzejewski T.M."/>
            <person name="Davidsen T.M."/>
            <person name="Wayne K.J."/>
            <person name="Tettelin H."/>
            <person name="Glass J.I."/>
            <person name="Rusch D."/>
            <person name="Podicherti R."/>
            <person name="Tsui H.-C.T."/>
            <person name="Winkler M.E."/>
        </authorList>
    </citation>
    <scope>NUCLEOTIDE SEQUENCE</scope>
</reference>
<accession>A0A382WKH1</accession>
<feature type="non-terminal residue" evidence="1">
    <location>
        <position position="277"/>
    </location>
</feature>
<evidence type="ECO:0008006" key="2">
    <source>
        <dbReference type="Google" id="ProtNLM"/>
    </source>
</evidence>
<name>A0A382WKH1_9ZZZZ</name>
<proteinExistence type="predicted"/>
<dbReference type="Gene3D" id="1.10.4080.10">
    <property type="entry name" value="ADP-ribosylation/Crystallin J1"/>
    <property type="match status" value="1"/>
</dbReference>
<sequence>HEIRRALEAMGDWPLDKYVSKDIEQHLPRVHNSFSETAREFIQYVAPDDDINYTIMGMLTLEEYGPDFTHADVQDLWLKHLNFHTTFGPERTTLLRAGTESLDRFTLESFLEKGGVGPRTTFKARPGHLALFNDFLNPGDELCGAAIRADAYGYACPGRPQNAANMAWKDSSFTHNRTGIYGTMFIAAAIAIAQVTDDRIEIFENALQYIPQKSRFYERVSACLEVVRSSSSWEQAYDQLNDKYGDYGHCRIYQETGMLINTLKFAENTGHGICIQV</sequence>
<dbReference type="InterPro" id="IPR036705">
    <property type="entry name" value="Ribosyl_crysJ1_sf"/>
</dbReference>
<dbReference type="SUPFAM" id="SSF101478">
    <property type="entry name" value="ADP-ribosylglycohydrolase"/>
    <property type="match status" value="1"/>
</dbReference>